<dbReference type="EMBL" id="CP009572">
    <property type="protein sequence ID" value="AIT08444.1"/>
    <property type="molecule type" value="Genomic_DNA"/>
</dbReference>
<evidence type="ECO:0000313" key="2">
    <source>
        <dbReference type="EMBL" id="AIT08444.1"/>
    </source>
</evidence>
<proteinExistence type="predicted"/>
<sequence>MKLARSTLTAIAPIPHDRVAPVTAAEVLGIGSAEGTAQAASEALATLDAVRRSGSDGGKARAAARIAELKTRLHLLKLLHAADAEKLAQAAAQIARELAEAVQEYVGAGGTAFAVQGTEVTIVGGANLTPTPAPAEDVPQDPAGATGNAARSEAQVTPAAGTATRTRSEAGRRGAAAHPDDGADDAAFANDARALANEVRAILRRAERQHGADDHDAARGSLNDIDRAMAAMTQMPAAYDAAVARLASVASGAATIFARG</sequence>
<dbReference type="KEGG" id="stax:MC45_18205"/>
<feature type="region of interest" description="Disordered" evidence="1">
    <location>
        <begin position="126"/>
        <end position="185"/>
    </location>
</feature>
<geneLocation type="plasmid" evidence="2 3">
    <name>STP1</name>
</geneLocation>
<name>A0A097ELK0_9SPHN</name>
<accession>A0A097ELK0</accession>
<evidence type="ECO:0000256" key="1">
    <source>
        <dbReference type="SAM" id="MobiDB-lite"/>
    </source>
</evidence>
<keyword evidence="3" id="KW-1185">Reference proteome</keyword>
<dbReference type="Proteomes" id="UP000033200">
    <property type="component" value="Plasmid STP1"/>
</dbReference>
<organism evidence="2 3">
    <name type="scientific">Sphingomonas taxi</name>
    <dbReference type="NCBI Taxonomy" id="1549858"/>
    <lineage>
        <taxon>Bacteria</taxon>
        <taxon>Pseudomonadati</taxon>
        <taxon>Pseudomonadota</taxon>
        <taxon>Alphaproteobacteria</taxon>
        <taxon>Sphingomonadales</taxon>
        <taxon>Sphingomonadaceae</taxon>
        <taxon>Sphingomonas</taxon>
    </lineage>
</organism>
<dbReference type="RefSeq" id="WP_041394148.1">
    <property type="nucleotide sequence ID" value="NZ_CP009572.1"/>
</dbReference>
<reference evidence="2 3" key="1">
    <citation type="submission" date="2014-09" db="EMBL/GenBank/DDBJ databases">
        <title>Using Illumina technology Improving SMRT sequencing Genome Assembly by RASTools.</title>
        <authorList>
            <person name="Zhou Y."/>
            <person name="Ma T."/>
            <person name="Liu T."/>
        </authorList>
    </citation>
    <scope>NUCLEOTIDE SEQUENCE [LARGE SCALE GENOMIC DNA]</scope>
    <source>
        <strain evidence="2 3">ATCC 55669</strain>
        <plasmid evidence="3">Plasmid STP1</plasmid>
    </source>
</reference>
<protein>
    <submittedName>
        <fullName evidence="2">Uncharacterized protein</fullName>
    </submittedName>
</protein>
<dbReference type="HOGENOM" id="CLU_1069215_0_0_5"/>
<evidence type="ECO:0000313" key="3">
    <source>
        <dbReference type="Proteomes" id="UP000033200"/>
    </source>
</evidence>
<keyword evidence="2" id="KW-0614">Plasmid</keyword>
<dbReference type="AlphaFoldDB" id="A0A097ELK0"/>
<gene>
    <name evidence="2" type="ORF">MC45_18205</name>
</gene>
<dbReference type="eggNOG" id="ENOG5033EZ3">
    <property type="taxonomic scope" value="Bacteria"/>
</dbReference>